<reference evidence="4 5" key="1">
    <citation type="submission" date="2014-11" db="EMBL/GenBank/DDBJ databases">
        <authorList>
            <person name="Zhu J."/>
            <person name="Qi W."/>
            <person name="Song R."/>
        </authorList>
    </citation>
    <scope>NUCLEOTIDE SEQUENCE [LARGE SCALE GENOMIC DNA]</scope>
</reference>
<dbReference type="Pfam" id="PF07534">
    <property type="entry name" value="TLD"/>
    <property type="match status" value="1"/>
</dbReference>
<feature type="region of interest" description="Disordered" evidence="1">
    <location>
        <begin position="32"/>
        <end position="52"/>
    </location>
</feature>
<keyword evidence="5" id="KW-1185">Reference proteome</keyword>
<feature type="compositionally biased region" description="Low complexity" evidence="1">
    <location>
        <begin position="41"/>
        <end position="52"/>
    </location>
</feature>
<keyword evidence="2" id="KW-0732">Signal</keyword>
<dbReference type="InParanoid" id="A0A0G4ECG0"/>
<dbReference type="Proteomes" id="UP000041254">
    <property type="component" value="Unassembled WGS sequence"/>
</dbReference>
<dbReference type="PhylomeDB" id="A0A0G4ECG0"/>
<accession>A0A0G4ECG0</accession>
<dbReference type="InterPro" id="IPR006571">
    <property type="entry name" value="TLDc_dom"/>
</dbReference>
<dbReference type="VEuPathDB" id="CryptoDB:Vbra_4847"/>
<name>A0A0G4ECG0_VITBC</name>
<evidence type="ECO:0000313" key="5">
    <source>
        <dbReference type="Proteomes" id="UP000041254"/>
    </source>
</evidence>
<evidence type="ECO:0000313" key="4">
    <source>
        <dbReference type="EMBL" id="CEL93636.1"/>
    </source>
</evidence>
<organism evidence="4 5">
    <name type="scientific">Vitrella brassicaformis (strain CCMP3155)</name>
    <dbReference type="NCBI Taxonomy" id="1169540"/>
    <lineage>
        <taxon>Eukaryota</taxon>
        <taxon>Sar</taxon>
        <taxon>Alveolata</taxon>
        <taxon>Colpodellida</taxon>
        <taxon>Vitrellaceae</taxon>
        <taxon>Vitrella</taxon>
    </lineage>
</organism>
<sequence>MVALRGMMLLALAVTLALCVTGSDAFMSPTNTTQVRRLQESRPPSDSSLSQSEYDNLRGLLGNDTALTMLYRASRNGVTYGDMLDRVGNKTDLVIVIRNAQYVFGVYISEGIRLPAFDGSGMMPGWHGYGSDVWLFSLAGHYENATKWSPLQKIVLVASRRGFVPRRNARVTVGGLWLGNGNGWSRDDIRECTHFHGVSWGVPMPEGYMGALYHHSVLGGPYYVLGGSWDFTADELEILSVQ</sequence>
<gene>
    <name evidence="4" type="ORF">Vbra_4847</name>
</gene>
<evidence type="ECO:0000256" key="1">
    <source>
        <dbReference type="SAM" id="MobiDB-lite"/>
    </source>
</evidence>
<feature type="domain" description="TLDc" evidence="3">
    <location>
        <begin position="49"/>
        <end position="154"/>
    </location>
</feature>
<feature type="signal peptide" evidence="2">
    <location>
        <begin position="1"/>
        <end position="25"/>
    </location>
</feature>
<dbReference type="EMBL" id="CDMY01000182">
    <property type="protein sequence ID" value="CEL93636.1"/>
    <property type="molecule type" value="Genomic_DNA"/>
</dbReference>
<dbReference type="AlphaFoldDB" id="A0A0G4ECG0"/>
<feature type="chain" id="PRO_5005186956" description="TLDc domain-containing protein" evidence="2">
    <location>
        <begin position="26"/>
        <end position="242"/>
    </location>
</feature>
<evidence type="ECO:0000256" key="2">
    <source>
        <dbReference type="SAM" id="SignalP"/>
    </source>
</evidence>
<proteinExistence type="predicted"/>
<evidence type="ECO:0000259" key="3">
    <source>
        <dbReference type="Pfam" id="PF07534"/>
    </source>
</evidence>
<protein>
    <recommendedName>
        <fullName evidence="3">TLDc domain-containing protein</fullName>
    </recommendedName>
</protein>